<evidence type="ECO:0000256" key="3">
    <source>
        <dbReference type="ARBA" id="ARBA00022448"/>
    </source>
</evidence>
<evidence type="ECO:0000256" key="5">
    <source>
        <dbReference type="ARBA" id="ARBA00022692"/>
    </source>
</evidence>
<dbReference type="GO" id="GO:0005886">
    <property type="term" value="C:plasma membrane"/>
    <property type="evidence" value="ECO:0007669"/>
    <property type="project" value="UniProtKB-SubCell"/>
</dbReference>
<dbReference type="PANTHER" id="PTHR32024:SF2">
    <property type="entry name" value="TRK SYSTEM POTASSIUM UPTAKE PROTEIN TRKG-RELATED"/>
    <property type="match status" value="1"/>
</dbReference>
<keyword evidence="8 9" id="KW-0472">Membrane</keyword>
<organism evidence="10 11">
    <name type="scientific">Methanocella paludicola (strain DSM 17711 / JCM 13418 / NBRC 101707 / SANAE)</name>
    <dbReference type="NCBI Taxonomy" id="304371"/>
    <lineage>
        <taxon>Archaea</taxon>
        <taxon>Methanobacteriati</taxon>
        <taxon>Methanobacteriota</taxon>
        <taxon>Stenosarchaea group</taxon>
        <taxon>Methanomicrobia</taxon>
        <taxon>Methanocellales</taxon>
        <taxon>Methanocellaceae</taxon>
        <taxon>Methanocella</taxon>
    </lineage>
</organism>
<dbReference type="PANTHER" id="PTHR32024">
    <property type="entry name" value="TRK SYSTEM POTASSIUM UPTAKE PROTEIN TRKG-RELATED"/>
    <property type="match status" value="1"/>
</dbReference>
<evidence type="ECO:0000256" key="4">
    <source>
        <dbReference type="ARBA" id="ARBA00022475"/>
    </source>
</evidence>
<evidence type="ECO:0000313" key="11">
    <source>
        <dbReference type="Proteomes" id="UP000001882"/>
    </source>
</evidence>
<comment type="subcellular location">
    <subcellularLocation>
        <location evidence="1">Cell membrane</location>
        <topology evidence="1">Multi-pass membrane protein</topology>
    </subcellularLocation>
</comment>
<feature type="transmembrane region" description="Helical" evidence="9">
    <location>
        <begin position="74"/>
        <end position="94"/>
    </location>
</feature>
<evidence type="ECO:0000256" key="8">
    <source>
        <dbReference type="ARBA" id="ARBA00023136"/>
    </source>
</evidence>
<keyword evidence="4" id="KW-1003">Cell membrane</keyword>
<dbReference type="RefSeq" id="WP_012899300.1">
    <property type="nucleotide sequence ID" value="NC_013665.1"/>
</dbReference>
<comment type="similarity">
    <text evidence="2">Belongs to the TrkH potassium transport family.</text>
</comment>
<dbReference type="GO" id="GO:0030001">
    <property type="term" value="P:metal ion transport"/>
    <property type="evidence" value="ECO:0007669"/>
    <property type="project" value="UniProtKB-ARBA"/>
</dbReference>
<reference evidence="10 11" key="2">
    <citation type="journal article" date="2008" name="Int. J. Syst. Evol. Microbiol.">
        <title>Methanocella paludicola gen. nov., sp. nov., a methane-producing archaeon, the first isolate of the lineage 'Rice Cluster I', and proposal of the new archaeal order Methanocellales ord. nov.</title>
        <authorList>
            <person name="Sakai S."/>
            <person name="Imachi H."/>
            <person name="Hanada S."/>
            <person name="Ohashi A."/>
            <person name="Harada H."/>
            <person name="Kamagata Y."/>
        </authorList>
    </citation>
    <scope>NUCLEOTIDE SEQUENCE [LARGE SCALE GENOMIC DNA]</scope>
    <source>
        <strain evidence="11">DSM 17711 / JCM 13418 / NBRC 101707 / SANAE</strain>
    </source>
</reference>
<evidence type="ECO:0000256" key="7">
    <source>
        <dbReference type="ARBA" id="ARBA00023065"/>
    </source>
</evidence>
<dbReference type="GeneID" id="8680613"/>
<accession>D1YVZ8</accession>
<reference evidence="10 11" key="1">
    <citation type="journal article" date="2007" name="Appl. Environ. Microbiol.">
        <title>Isolation of key methanogens for global methane emission from rice paddy fields: a novel isolate affiliated with the clone cluster rice cluster I.</title>
        <authorList>
            <person name="Sakai S."/>
            <person name="Imachi H."/>
            <person name="Sekiguchi Y."/>
            <person name="Ohashi A."/>
            <person name="Harada H."/>
            <person name="Kamagata Y."/>
        </authorList>
    </citation>
    <scope>NUCLEOTIDE SEQUENCE [LARGE SCALE GENOMIC DNA]</scope>
    <source>
        <strain evidence="11">DSM 17711 / JCM 13418 / NBRC 101707 / SANAE</strain>
    </source>
</reference>
<evidence type="ECO:0000256" key="2">
    <source>
        <dbReference type="ARBA" id="ARBA00009137"/>
    </source>
</evidence>
<feature type="transmembrane region" description="Helical" evidence="9">
    <location>
        <begin position="399"/>
        <end position="419"/>
    </location>
</feature>
<evidence type="ECO:0000256" key="6">
    <source>
        <dbReference type="ARBA" id="ARBA00022989"/>
    </source>
</evidence>
<dbReference type="AlphaFoldDB" id="D1YVZ8"/>
<dbReference type="STRING" id="304371.MCP_0548"/>
<feature type="transmembrane region" description="Helical" evidence="9">
    <location>
        <begin position="238"/>
        <end position="258"/>
    </location>
</feature>
<dbReference type="InterPro" id="IPR003445">
    <property type="entry name" value="Cat_transpt"/>
</dbReference>
<protein>
    <submittedName>
        <fullName evidence="10">Trk system potassium uptake protein</fullName>
    </submittedName>
</protein>
<keyword evidence="11" id="KW-1185">Reference proteome</keyword>
<sequence>MLSGGDLKIILSNLKGLFIIIGAIMLAMATISALTGRPGTADGFFYGAVIGIGAGLALNTIYPKSGEPELRHAMVIAAIAYIIVPAISALPFMVTGHMSPIDAFFESISGWTSTGFTMITGPEQADPIILLWRSVTQWFAGLGVILLMVTILIRPGTSTFMLYQSEGRRDKILPSIRSTLKVIWVLYLALTIVSFVLLLVAGMPVWPAVNTALVAISTGGFSIDSDSIAAFHSIPIELALLPIMIAGALPFAVVYRAIGKGVLSLFRDPQVKVFLIIIVIGALLLSLENFYYYNDILASIRYSVFQFITAITGTGLQSADVSQWSQSALFLISIAMIIGGCAGSTASGIKVARVIFIWNEIKLWLARMFQSKNSIVAIKISGKRVTEDTIDQEMAEASLISFLWIFSIVISMFLLSHIAGAQYNLIDILFDVCSAQGNVGVSCGVINPEMPAIGKVLVILNMWIGRLEIIPVMVLVRYAIKGFRI</sequence>
<feature type="transmembrane region" description="Helical" evidence="9">
    <location>
        <begin position="184"/>
        <end position="206"/>
    </location>
</feature>
<feature type="transmembrane region" description="Helical" evidence="9">
    <location>
        <begin position="456"/>
        <end position="480"/>
    </location>
</feature>
<keyword evidence="7" id="KW-0406">Ion transport</keyword>
<dbReference type="Pfam" id="PF02386">
    <property type="entry name" value="TrkH"/>
    <property type="match status" value="1"/>
</dbReference>
<dbReference type="EMBL" id="AP011532">
    <property type="protein sequence ID" value="BAI60620.1"/>
    <property type="molecule type" value="Genomic_DNA"/>
</dbReference>
<dbReference type="KEGG" id="mpd:MCP_0548"/>
<gene>
    <name evidence="10" type="ordered locus">MCP_0548</name>
</gene>
<dbReference type="PATRIC" id="fig|304371.9.peg.562"/>
<feature type="transmembrane region" description="Helical" evidence="9">
    <location>
        <begin position="12"/>
        <end position="31"/>
    </location>
</feature>
<feature type="transmembrane region" description="Helical" evidence="9">
    <location>
        <begin position="43"/>
        <end position="62"/>
    </location>
</feature>
<reference evidence="11" key="3">
    <citation type="journal article" date="2011" name="PLoS ONE">
        <title>Genome sequence of a mesophilic hydrogenotrophic methanogen Methanocella paludicola, the first cultivated representative of the order Methanocellales.</title>
        <authorList>
            <person name="Sakai S."/>
            <person name="Takaki Y."/>
            <person name="Shimamura S."/>
            <person name="Sekine M."/>
            <person name="Tajima T."/>
            <person name="Kosugi H."/>
            <person name="Ichikawa N."/>
            <person name="Tasumi E."/>
            <person name="Hiraki A.T."/>
            <person name="Shimizu A."/>
            <person name="Kato Y."/>
            <person name="Nishiko R."/>
            <person name="Mori K."/>
            <person name="Fujita N."/>
            <person name="Imachi H."/>
            <person name="Takai K."/>
        </authorList>
    </citation>
    <scope>NUCLEOTIDE SEQUENCE [LARGE SCALE GENOMIC DNA]</scope>
    <source>
        <strain evidence="11">DSM 17711 / JCM 13418 / NBRC 101707 / SANAE</strain>
    </source>
</reference>
<dbReference type="InParanoid" id="D1YVZ8"/>
<keyword evidence="5 9" id="KW-0812">Transmembrane</keyword>
<dbReference type="FunCoup" id="D1YVZ8">
    <property type="interactions" value="2"/>
</dbReference>
<keyword evidence="3" id="KW-0813">Transport</keyword>
<feature type="transmembrane region" description="Helical" evidence="9">
    <location>
        <begin position="270"/>
        <end position="287"/>
    </location>
</feature>
<name>D1YVZ8_METPS</name>
<dbReference type="GO" id="GO:0008324">
    <property type="term" value="F:monoatomic cation transmembrane transporter activity"/>
    <property type="evidence" value="ECO:0007669"/>
    <property type="project" value="InterPro"/>
</dbReference>
<proteinExistence type="inferred from homology"/>
<keyword evidence="6 9" id="KW-1133">Transmembrane helix</keyword>
<dbReference type="eggNOG" id="arCOG04145">
    <property type="taxonomic scope" value="Archaea"/>
</dbReference>
<evidence type="ECO:0000313" key="10">
    <source>
        <dbReference type="EMBL" id="BAI60620.1"/>
    </source>
</evidence>
<evidence type="ECO:0000256" key="9">
    <source>
        <dbReference type="SAM" id="Phobius"/>
    </source>
</evidence>
<dbReference type="Proteomes" id="UP000001882">
    <property type="component" value="Chromosome"/>
</dbReference>
<feature type="transmembrane region" description="Helical" evidence="9">
    <location>
        <begin position="138"/>
        <end position="163"/>
    </location>
</feature>
<dbReference type="OrthoDB" id="111943at2157"/>
<feature type="transmembrane region" description="Helical" evidence="9">
    <location>
        <begin position="328"/>
        <end position="349"/>
    </location>
</feature>
<evidence type="ECO:0000256" key="1">
    <source>
        <dbReference type="ARBA" id="ARBA00004651"/>
    </source>
</evidence>